<name>A0A8S0XDE3_9FIRM</name>
<reference evidence="3" key="1">
    <citation type="submission" date="2014-11" db="EMBL/GenBank/DDBJ databases">
        <authorList>
            <person name="Hornung B.V."/>
        </authorList>
    </citation>
    <scope>NUCLEOTIDE SEQUENCE</scope>
    <source>
        <strain evidence="3">INE</strain>
    </source>
</reference>
<dbReference type="RefSeq" id="WP_240986636.1">
    <property type="nucleotide sequence ID" value="NZ_CDGJ01000040.1"/>
</dbReference>
<dbReference type="InterPro" id="IPR002514">
    <property type="entry name" value="Transposase_8"/>
</dbReference>
<dbReference type="KEGG" id="aacx:DEACI_4259"/>
<evidence type="ECO:0000313" key="4">
    <source>
        <dbReference type="Proteomes" id="UP001071230"/>
    </source>
</evidence>
<dbReference type="GO" id="GO:0006313">
    <property type="term" value="P:DNA transposition"/>
    <property type="evidence" value="ECO:0007669"/>
    <property type="project" value="InterPro"/>
</dbReference>
<dbReference type="Proteomes" id="UP001071230">
    <property type="component" value="Unassembled WGS sequence"/>
</dbReference>
<dbReference type="Pfam" id="PF01527">
    <property type="entry name" value="HTH_Tnp_1"/>
    <property type="match status" value="1"/>
</dbReference>
<accession>A0A8S0XDE3</accession>
<evidence type="ECO:0000256" key="1">
    <source>
        <dbReference type="SAM" id="MobiDB-lite"/>
    </source>
</evidence>
<protein>
    <submittedName>
        <fullName evidence="2">Transposase</fullName>
    </submittedName>
</protein>
<dbReference type="EMBL" id="CDGJ01000040">
    <property type="protein sequence ID" value="CEJ07149.1"/>
    <property type="molecule type" value="Genomic_DNA"/>
</dbReference>
<feature type="region of interest" description="Disordered" evidence="1">
    <location>
        <begin position="54"/>
        <end position="78"/>
    </location>
</feature>
<reference evidence="2" key="2">
    <citation type="submission" date="2020-01" db="EMBL/GenBank/DDBJ databases">
        <authorList>
            <person name="Hornung B."/>
        </authorList>
    </citation>
    <scope>NUCLEOTIDE SEQUENCE</scope>
    <source>
        <strain evidence="2">PacBioINE</strain>
    </source>
</reference>
<dbReference type="Gene3D" id="1.10.10.10">
    <property type="entry name" value="Winged helix-like DNA-binding domain superfamily/Winged helix DNA-binding domain"/>
    <property type="match status" value="1"/>
</dbReference>
<dbReference type="GO" id="GO:0004803">
    <property type="term" value="F:transposase activity"/>
    <property type="evidence" value="ECO:0007669"/>
    <property type="project" value="InterPro"/>
</dbReference>
<dbReference type="InterPro" id="IPR036388">
    <property type="entry name" value="WH-like_DNA-bd_sf"/>
</dbReference>
<keyword evidence="4" id="KW-1185">Reference proteome</keyword>
<dbReference type="AlphaFoldDB" id="A0A8S0XDE3"/>
<dbReference type="EMBL" id="LR746496">
    <property type="protein sequence ID" value="CAA7603436.1"/>
    <property type="molecule type" value="Genomic_DNA"/>
</dbReference>
<organism evidence="2">
    <name type="scientific">Acididesulfobacillus acetoxydans</name>
    <dbReference type="NCBI Taxonomy" id="1561005"/>
    <lineage>
        <taxon>Bacteria</taxon>
        <taxon>Bacillati</taxon>
        <taxon>Bacillota</taxon>
        <taxon>Clostridia</taxon>
        <taxon>Eubacteriales</taxon>
        <taxon>Peptococcaceae</taxon>
        <taxon>Acididesulfobacillus</taxon>
    </lineage>
</organism>
<sequence length="108" mass="12332">MAKNFDQAYKLEICKRVVENKESVAVVAREVGIHENTIYGWVSRYRQNSNKPFVGSGRLAKSGGSNRNHGGQRQELRHTDTIKVNTDVLEEIKFRIDIAFTDDFGFDL</sequence>
<dbReference type="SUPFAM" id="SSF46689">
    <property type="entry name" value="Homeodomain-like"/>
    <property type="match status" value="1"/>
</dbReference>
<dbReference type="GO" id="GO:0003677">
    <property type="term" value="F:DNA binding"/>
    <property type="evidence" value="ECO:0007669"/>
    <property type="project" value="InterPro"/>
</dbReference>
<gene>
    <name evidence="3" type="ORF">DEACI_1607</name>
    <name evidence="2" type="ORF">DEACI_4259</name>
</gene>
<evidence type="ECO:0000313" key="2">
    <source>
        <dbReference type="EMBL" id="CAA7603436.1"/>
    </source>
</evidence>
<proteinExistence type="predicted"/>
<evidence type="ECO:0000313" key="3">
    <source>
        <dbReference type="EMBL" id="CEJ07149.1"/>
    </source>
</evidence>
<dbReference type="InterPro" id="IPR009057">
    <property type="entry name" value="Homeodomain-like_sf"/>
</dbReference>
<dbReference type="Proteomes" id="UP000836597">
    <property type="component" value="Chromosome"/>
</dbReference>